<proteinExistence type="predicted"/>
<comment type="caution">
    <text evidence="1">The sequence shown here is derived from an EMBL/GenBank/DDBJ whole genome shotgun (WGS) entry which is preliminary data.</text>
</comment>
<reference evidence="1 2" key="1">
    <citation type="submission" date="2021-08" db="EMBL/GenBank/DDBJ databases">
        <title>Draft Genome Sequence of Phanerochaete sordida strain YK-624.</title>
        <authorList>
            <person name="Mori T."/>
            <person name="Dohra H."/>
            <person name="Suzuki T."/>
            <person name="Kawagishi H."/>
            <person name="Hirai H."/>
        </authorList>
    </citation>
    <scope>NUCLEOTIDE SEQUENCE [LARGE SCALE GENOMIC DNA]</scope>
    <source>
        <strain evidence="1 2">YK-624</strain>
    </source>
</reference>
<dbReference type="Proteomes" id="UP000703269">
    <property type="component" value="Unassembled WGS sequence"/>
</dbReference>
<evidence type="ECO:0000313" key="2">
    <source>
        <dbReference type="Proteomes" id="UP000703269"/>
    </source>
</evidence>
<dbReference type="EMBL" id="BPQB01000029">
    <property type="protein sequence ID" value="GJE92924.1"/>
    <property type="molecule type" value="Genomic_DNA"/>
</dbReference>
<dbReference type="OrthoDB" id="3269405at2759"/>
<keyword evidence="2" id="KW-1185">Reference proteome</keyword>
<organism evidence="1 2">
    <name type="scientific">Phanerochaete sordida</name>
    <dbReference type="NCBI Taxonomy" id="48140"/>
    <lineage>
        <taxon>Eukaryota</taxon>
        <taxon>Fungi</taxon>
        <taxon>Dikarya</taxon>
        <taxon>Basidiomycota</taxon>
        <taxon>Agaricomycotina</taxon>
        <taxon>Agaricomycetes</taxon>
        <taxon>Polyporales</taxon>
        <taxon>Phanerochaetaceae</taxon>
        <taxon>Phanerochaete</taxon>
    </lineage>
</organism>
<sequence>MNYSTTQQQMIPGIIVPQQVYPLPAGQTADGLLPPVQFFCNDYLGIHLDTLPLQQLVNANDQRYLSMTNNRVSLRVLWPGYDTWHFGNALDATDGQKRTRSIAEIAQQVAERVREFYNEQVTADGGVADWSLKKIQFKSLYLVELRNVSRGSWQPVICCRVE</sequence>
<accession>A0A9P3GEL4</accession>
<protein>
    <submittedName>
        <fullName evidence="1">Uncharacterized protein</fullName>
    </submittedName>
</protein>
<name>A0A9P3GEL4_9APHY</name>
<dbReference type="AlphaFoldDB" id="A0A9P3GEL4"/>
<gene>
    <name evidence="1" type="ORF">PsYK624_090830</name>
</gene>
<evidence type="ECO:0000313" key="1">
    <source>
        <dbReference type="EMBL" id="GJE92924.1"/>
    </source>
</evidence>